<feature type="transmembrane region" description="Helical" evidence="5">
    <location>
        <begin position="269"/>
        <end position="290"/>
    </location>
</feature>
<evidence type="ECO:0000313" key="7">
    <source>
        <dbReference type="Proteomes" id="UP001432027"/>
    </source>
</evidence>
<evidence type="ECO:0000256" key="2">
    <source>
        <dbReference type="ARBA" id="ARBA00010112"/>
    </source>
</evidence>
<feature type="transmembrane region" description="Helical" evidence="5">
    <location>
        <begin position="80"/>
        <end position="101"/>
    </location>
</feature>
<dbReference type="Gene3D" id="2.60.40.3330">
    <property type="match status" value="1"/>
</dbReference>
<evidence type="ECO:0000313" key="6">
    <source>
        <dbReference type="EMBL" id="GMS93391.1"/>
    </source>
</evidence>
<feature type="transmembrane region" description="Helical" evidence="5">
    <location>
        <begin position="38"/>
        <end position="59"/>
    </location>
</feature>
<dbReference type="Pfam" id="PF01060">
    <property type="entry name" value="TTR-52"/>
    <property type="match status" value="1"/>
</dbReference>
<keyword evidence="5" id="KW-0812">Transmembrane</keyword>
<comment type="similarity">
    <text evidence="2">Belongs to the nematode transthyretin-like family.</text>
</comment>
<feature type="non-terminal residue" evidence="6">
    <location>
        <position position="431"/>
    </location>
</feature>
<evidence type="ECO:0000256" key="5">
    <source>
        <dbReference type="SAM" id="Phobius"/>
    </source>
</evidence>
<feature type="transmembrane region" description="Helical" evidence="5">
    <location>
        <begin position="189"/>
        <end position="208"/>
    </location>
</feature>
<feature type="transmembrane region" description="Helical" evidence="5">
    <location>
        <begin position="158"/>
        <end position="177"/>
    </location>
</feature>
<comment type="subcellular location">
    <subcellularLocation>
        <location evidence="1">Secreted</location>
    </subcellularLocation>
</comment>
<evidence type="ECO:0000256" key="1">
    <source>
        <dbReference type="ARBA" id="ARBA00004613"/>
    </source>
</evidence>
<comment type="caution">
    <text evidence="6">The sequence shown here is derived from an EMBL/GenBank/DDBJ whole genome shotgun (WGS) entry which is preliminary data.</text>
</comment>
<sequence>MMAQEFNFCFLFRIHDLAPYAGLYCDGPICRMGIDKQYLMMILSCTTIGTVPTFLLLLVRMHQRIIENTDSKLKLSARAQVLLIFFLTIVLLSNVAGWYAFGKDATNADEFIRVVLSEMQQKQNKKIQIPDLAWLKERGGTLFLFGPPGRAQFFRKELLWLFCSILTIAPFVSIATIHSMKMMNEQKLIGVNVFYVVPLSLMLLHMAIDISDIFPAVLMSVGRSLLIIPFTLESTQLSLIFLLKNPIHRQRFAIVPLILFDRRNPTVPLITYFCQIRMMIPLCLIAYLALFDIADAAQTVAVRGILMCGNETLADVEIKLFDNHRFLQPDELLATEKSDSRGAFTITGSVDDDDMKPDVRIYHRCNNKGLFGISNLCKREAVYTIPSSYITSGTRSGNWFELGTINMETKQANEKTHCFSNPLRSILDGRK</sequence>
<keyword evidence="5" id="KW-1133">Transmembrane helix</keyword>
<reference evidence="6" key="1">
    <citation type="submission" date="2023-10" db="EMBL/GenBank/DDBJ databases">
        <title>Genome assembly of Pristionchus species.</title>
        <authorList>
            <person name="Yoshida K."/>
            <person name="Sommer R.J."/>
        </authorList>
    </citation>
    <scope>NUCLEOTIDE SEQUENCE</scope>
    <source>
        <strain evidence="6">RS0144</strain>
    </source>
</reference>
<dbReference type="InterPro" id="IPR019429">
    <property type="entry name" value="7TM_GPCR_serpentine_rcpt_Sri"/>
</dbReference>
<evidence type="ECO:0008006" key="8">
    <source>
        <dbReference type="Google" id="ProtNLM"/>
    </source>
</evidence>
<gene>
    <name evidence="6" type="ORF">PENTCL1PPCAC_15566</name>
</gene>
<evidence type="ECO:0000256" key="3">
    <source>
        <dbReference type="ARBA" id="ARBA00022525"/>
    </source>
</evidence>
<organism evidence="6 7">
    <name type="scientific">Pristionchus entomophagus</name>
    <dbReference type="NCBI Taxonomy" id="358040"/>
    <lineage>
        <taxon>Eukaryota</taxon>
        <taxon>Metazoa</taxon>
        <taxon>Ecdysozoa</taxon>
        <taxon>Nematoda</taxon>
        <taxon>Chromadorea</taxon>
        <taxon>Rhabditida</taxon>
        <taxon>Rhabditina</taxon>
        <taxon>Diplogasteromorpha</taxon>
        <taxon>Diplogasteroidea</taxon>
        <taxon>Neodiplogasteridae</taxon>
        <taxon>Pristionchus</taxon>
    </lineage>
</organism>
<dbReference type="GO" id="GO:0009986">
    <property type="term" value="C:cell surface"/>
    <property type="evidence" value="ECO:0007669"/>
    <property type="project" value="InterPro"/>
</dbReference>
<dbReference type="EMBL" id="BTSX01000004">
    <property type="protein sequence ID" value="GMS93391.1"/>
    <property type="molecule type" value="Genomic_DNA"/>
</dbReference>
<dbReference type="Proteomes" id="UP001432027">
    <property type="component" value="Unassembled WGS sequence"/>
</dbReference>
<accession>A0AAV5TCU7</accession>
<dbReference type="AlphaFoldDB" id="A0AAV5TCU7"/>
<evidence type="ECO:0000256" key="4">
    <source>
        <dbReference type="ARBA" id="ARBA00022729"/>
    </source>
</evidence>
<name>A0AAV5TCU7_9BILA</name>
<protein>
    <recommendedName>
        <fullName evidence="8">G protein-coupled receptor</fullName>
    </recommendedName>
</protein>
<dbReference type="Pfam" id="PF10327">
    <property type="entry name" value="7TM_GPCR_Sri"/>
    <property type="match status" value="1"/>
</dbReference>
<keyword evidence="3" id="KW-0964">Secreted</keyword>
<dbReference type="GO" id="GO:0005576">
    <property type="term" value="C:extracellular region"/>
    <property type="evidence" value="ECO:0007669"/>
    <property type="project" value="UniProtKB-SubCell"/>
</dbReference>
<keyword evidence="4" id="KW-0732">Signal</keyword>
<proteinExistence type="inferred from homology"/>
<keyword evidence="5" id="KW-0472">Membrane</keyword>
<dbReference type="InterPro" id="IPR038479">
    <property type="entry name" value="Transthyretin-like_sf"/>
</dbReference>
<dbReference type="InterPro" id="IPR001534">
    <property type="entry name" value="Transthyretin-like"/>
</dbReference>
<dbReference type="PANTHER" id="PTHR45830">
    <property type="entry name" value="SERPENTINE RECEPTOR, CLASS I"/>
    <property type="match status" value="1"/>
</dbReference>
<keyword evidence="7" id="KW-1185">Reference proteome</keyword>
<dbReference type="PANTHER" id="PTHR45830:SF15">
    <property type="entry name" value="SERPENTINE RECEPTOR, CLASS I"/>
    <property type="match status" value="1"/>
</dbReference>